<sequence length="945" mass="109019">MTSQSNSGKIPVDTHEVISVARKEESPTIRRSAQTTSKGRFSSESSRMNSRMDPHESTNNRTTYPYNDEVKSSRLYNLPEGKTFYPTWTEFQDPYKYIASITGEGSKYGIVKIIPPEGWRPNFSLDTTRFRFKTRKQKVNTMEGETRAKLNYIEQLQQFHAQQGRPFTRLPQLDKAPIDLHNLAKAVSDRGGPHEVSKNKQWAEVAREIKEGGYSQTCTSASKTIKERYFDFIDPYEKYISEAKEECKRKGKSELKVDHPQPNDMCGKCGKPTTGFAKDDVLSCEGDCEKRFHRECLGIRKDHLNSDAQWNCPMCLFLTGTDYGFEPGDGFTLNDLQRTADRFQQAYLKDHPVPPEVSMEDHIESEFWRLAHAMDDNTEVYYGADINSTDYGSGFPCSERDRNDPYSRDPWNLRNLPRLTGSLLHDITPAIPGMMLPWVYVGMAFSAFCWHVEDHYTYSINFMHLGATKTWYGIPSSNAHKFEAAAKKLLPELFQHQPDLLTQLTTILNPEKLIQEGVEVCAIDQRPNQFVITFPQAYHAGFNHGLNCNEAVNFALPDWVKFGGESIKFYKEIKRHQVFSHEKLLWDIGVKNSHDYNVVKWLKEPLFEICLKELKLRADVIQSLSLPGSVHIFTDPQDSEMVCAYCNGFSYLSALKFKCVEQILCLEHASYASETCKCEEDKRCYFLQVRIRDHHLKSLMDDFNETCEVASRMTEHFQNDFEKATRLSAEKLEIIHDFVTKSGYDFELADSQQFIDKSLSWFRRLKKVCYKIAITLWPTVYDEIPLNKFDISDFLVKWERRVKSFQTSSDIPPSNQKHYCFCRRPDNFKSMIECDICHEWYHFECIGMVEGEADSLEVWTCAMCNYGKDRVLKKIRRTVKKLDQLVQATSDFEYAPHKSDYLVGIVQIIKSIVGADEFRIRRATGLGLAIPFNCGVIKNGWQGGN</sequence>
<accession>A0ACA9LHR0</accession>
<organism evidence="1 2">
    <name type="scientific">Acaulospora colombiana</name>
    <dbReference type="NCBI Taxonomy" id="27376"/>
    <lineage>
        <taxon>Eukaryota</taxon>
        <taxon>Fungi</taxon>
        <taxon>Fungi incertae sedis</taxon>
        <taxon>Mucoromycota</taxon>
        <taxon>Glomeromycotina</taxon>
        <taxon>Glomeromycetes</taxon>
        <taxon>Diversisporales</taxon>
        <taxon>Acaulosporaceae</taxon>
        <taxon>Acaulospora</taxon>
    </lineage>
</organism>
<name>A0ACA9LHR0_9GLOM</name>
<evidence type="ECO:0000313" key="1">
    <source>
        <dbReference type="EMBL" id="CAG8523669.1"/>
    </source>
</evidence>
<protein>
    <submittedName>
        <fullName evidence="1">16136_t:CDS:1</fullName>
    </submittedName>
</protein>
<comment type="caution">
    <text evidence="1">The sequence shown here is derived from an EMBL/GenBank/DDBJ whole genome shotgun (WGS) entry which is preliminary data.</text>
</comment>
<dbReference type="EMBL" id="CAJVPT010005770">
    <property type="protein sequence ID" value="CAG8523669.1"/>
    <property type="molecule type" value="Genomic_DNA"/>
</dbReference>
<reference evidence="1" key="1">
    <citation type="submission" date="2021-06" db="EMBL/GenBank/DDBJ databases">
        <authorList>
            <person name="Kallberg Y."/>
            <person name="Tangrot J."/>
            <person name="Rosling A."/>
        </authorList>
    </citation>
    <scope>NUCLEOTIDE SEQUENCE</scope>
    <source>
        <strain evidence="1">CL356</strain>
    </source>
</reference>
<dbReference type="Proteomes" id="UP000789525">
    <property type="component" value="Unassembled WGS sequence"/>
</dbReference>
<proteinExistence type="predicted"/>
<keyword evidence="2" id="KW-1185">Reference proteome</keyword>
<evidence type="ECO:0000313" key="2">
    <source>
        <dbReference type="Proteomes" id="UP000789525"/>
    </source>
</evidence>
<gene>
    <name evidence="1" type="ORF">ACOLOM_LOCUS3769</name>
</gene>